<protein>
    <submittedName>
        <fullName evidence="4">Transposase InsO family protein</fullName>
    </submittedName>
</protein>
<dbReference type="EMBL" id="JACIFP010000002">
    <property type="protein sequence ID" value="MBB4138026.1"/>
    <property type="molecule type" value="Genomic_DNA"/>
</dbReference>
<dbReference type="Proteomes" id="UP000551501">
    <property type="component" value="Unassembled WGS sequence"/>
</dbReference>
<evidence type="ECO:0000313" key="5">
    <source>
        <dbReference type="Proteomes" id="UP000551501"/>
    </source>
</evidence>
<gene>
    <name evidence="2" type="ORF">BKA16_004631</name>
    <name evidence="3" type="ORF">BKA16_004651</name>
    <name evidence="4" type="ORF">BKA16_004741</name>
</gene>
<name>A0A840F8A2_9ACTN</name>
<organism evidence="4 5">
    <name type="scientific">Gordonia humi</name>
    <dbReference type="NCBI Taxonomy" id="686429"/>
    <lineage>
        <taxon>Bacteria</taxon>
        <taxon>Bacillati</taxon>
        <taxon>Actinomycetota</taxon>
        <taxon>Actinomycetes</taxon>
        <taxon>Mycobacteriales</taxon>
        <taxon>Gordoniaceae</taxon>
        <taxon>Gordonia</taxon>
    </lineage>
</organism>
<dbReference type="InterPro" id="IPR025948">
    <property type="entry name" value="HTH-like_dom"/>
</dbReference>
<dbReference type="PANTHER" id="PTHR46889:SF4">
    <property type="entry name" value="TRANSPOSASE INSO FOR INSERTION SEQUENCE ELEMENT IS911B-RELATED"/>
    <property type="match status" value="1"/>
</dbReference>
<keyword evidence="5" id="KW-1185">Reference proteome</keyword>
<evidence type="ECO:0000313" key="4">
    <source>
        <dbReference type="EMBL" id="MBB4138116.1"/>
    </source>
</evidence>
<dbReference type="AlphaFoldDB" id="A0A840F8A2"/>
<evidence type="ECO:0000313" key="2">
    <source>
        <dbReference type="EMBL" id="MBB4138006.1"/>
    </source>
</evidence>
<comment type="caution">
    <text evidence="4">The sequence shown here is derived from an EMBL/GenBank/DDBJ whole genome shotgun (WGS) entry which is preliminary data.</text>
</comment>
<dbReference type="PANTHER" id="PTHR46889">
    <property type="entry name" value="TRANSPOSASE INSF FOR INSERTION SEQUENCE IS3B-RELATED"/>
    <property type="match status" value="1"/>
</dbReference>
<feature type="domain" description="HTH-like" evidence="1">
    <location>
        <begin position="49"/>
        <end position="104"/>
    </location>
</feature>
<dbReference type="Pfam" id="PF13276">
    <property type="entry name" value="HTH_21"/>
    <property type="match status" value="1"/>
</dbReference>
<evidence type="ECO:0000259" key="1">
    <source>
        <dbReference type="Pfam" id="PF13276"/>
    </source>
</evidence>
<dbReference type="RefSeq" id="WP_183373283.1">
    <property type="nucleotide sequence ID" value="NZ_BAABHL010000181.1"/>
</dbReference>
<dbReference type="EMBL" id="JACIFP010000003">
    <property type="protein sequence ID" value="MBB4138116.1"/>
    <property type="molecule type" value="Genomic_DNA"/>
</dbReference>
<reference evidence="4 5" key="1">
    <citation type="submission" date="2020-08" db="EMBL/GenBank/DDBJ databases">
        <title>Sequencing the genomes of 1000 actinobacteria strains.</title>
        <authorList>
            <person name="Klenk H.-P."/>
        </authorList>
    </citation>
    <scope>NUCLEOTIDE SEQUENCE [LARGE SCALE GENOMIC DNA]</scope>
    <source>
        <strain evidence="4 5">DSM 45298</strain>
    </source>
</reference>
<accession>A0A840F8A2</accession>
<sequence>MIAFIDTYRDQFGVEAICRVLQTADCGFLTSRGYRAAKSRPASTRAVRDRMLIEDMQRIHAENYSVYGYRKMHHAMRRAGWDIGRDQTARLMKTAGLHGVRRGRTPMTTTRAESPDGRPDLVKREFAAAGPNRLWVADIT</sequence>
<dbReference type="InterPro" id="IPR050900">
    <property type="entry name" value="Transposase_IS3/IS150/IS904"/>
</dbReference>
<dbReference type="EMBL" id="JACIFP010000002">
    <property type="protein sequence ID" value="MBB4138006.1"/>
    <property type="molecule type" value="Genomic_DNA"/>
</dbReference>
<evidence type="ECO:0000313" key="3">
    <source>
        <dbReference type="EMBL" id="MBB4138026.1"/>
    </source>
</evidence>
<proteinExistence type="predicted"/>